<accession>A0AAE1Y8U1</accession>
<feature type="domain" description="Disease resistance R13L4/SHOC-2-like LRR" evidence="2">
    <location>
        <begin position="3"/>
        <end position="192"/>
    </location>
</feature>
<sequence length="248" mass="28603">MNELETITGFNSWLMISVMFLKLPKLQVLEGSICDEESLSMIVDHILNHQDQFQNVELLIVCDINMDSEDGSTLLRRLVMCESLSILRIMGRLSKLPAYEAQLYRNVTILWLMNTKIEEDPMKILEKLPMLRTLSLGTNAYMGIEMVCGATGFPQLKGLTLDKLPNLVEWRVEEGAMPNLSNLYISRCNKLEMIPEGLKFITTLKQLVIGGMPAEFKKRVNDEEGEDYHKIKHIPFIDFYEYQEFDED</sequence>
<keyword evidence="1" id="KW-0677">Repeat</keyword>
<reference evidence="3" key="2">
    <citation type="journal article" date="2024" name="Plant">
        <title>Genomic evolution and insights into agronomic trait innovations of Sesamum species.</title>
        <authorList>
            <person name="Miao H."/>
            <person name="Wang L."/>
            <person name="Qu L."/>
            <person name="Liu H."/>
            <person name="Sun Y."/>
            <person name="Le M."/>
            <person name="Wang Q."/>
            <person name="Wei S."/>
            <person name="Zheng Y."/>
            <person name="Lin W."/>
            <person name="Duan Y."/>
            <person name="Cao H."/>
            <person name="Xiong S."/>
            <person name="Wang X."/>
            <person name="Wei L."/>
            <person name="Li C."/>
            <person name="Ma Q."/>
            <person name="Ju M."/>
            <person name="Zhao R."/>
            <person name="Li G."/>
            <person name="Mu C."/>
            <person name="Tian Q."/>
            <person name="Mei H."/>
            <person name="Zhang T."/>
            <person name="Gao T."/>
            <person name="Zhang H."/>
        </authorList>
    </citation>
    <scope>NUCLEOTIDE SEQUENCE</scope>
    <source>
        <strain evidence="3">3651</strain>
    </source>
</reference>
<dbReference type="Gene3D" id="3.80.10.10">
    <property type="entry name" value="Ribonuclease Inhibitor"/>
    <property type="match status" value="1"/>
</dbReference>
<gene>
    <name evidence="3" type="ORF">Salat_1725000</name>
</gene>
<evidence type="ECO:0000256" key="1">
    <source>
        <dbReference type="ARBA" id="ARBA00022737"/>
    </source>
</evidence>
<dbReference type="Pfam" id="PF23598">
    <property type="entry name" value="LRR_14"/>
    <property type="match status" value="1"/>
</dbReference>
<dbReference type="AlphaFoldDB" id="A0AAE1Y8U1"/>
<evidence type="ECO:0000313" key="3">
    <source>
        <dbReference type="EMBL" id="KAK4425311.1"/>
    </source>
</evidence>
<proteinExistence type="predicted"/>
<dbReference type="InterPro" id="IPR055414">
    <property type="entry name" value="LRR_R13L4/SHOC2-like"/>
</dbReference>
<name>A0AAE1Y8U1_9LAMI</name>
<evidence type="ECO:0000259" key="2">
    <source>
        <dbReference type="Pfam" id="PF23598"/>
    </source>
</evidence>
<protein>
    <submittedName>
        <fullName evidence="3">Disease resistance RPP8-like protein 3</fullName>
    </submittedName>
</protein>
<reference evidence="3" key="1">
    <citation type="submission" date="2020-06" db="EMBL/GenBank/DDBJ databases">
        <authorList>
            <person name="Li T."/>
            <person name="Hu X."/>
            <person name="Zhang T."/>
            <person name="Song X."/>
            <person name="Zhang H."/>
            <person name="Dai N."/>
            <person name="Sheng W."/>
            <person name="Hou X."/>
            <person name="Wei L."/>
        </authorList>
    </citation>
    <scope>NUCLEOTIDE SEQUENCE</scope>
    <source>
        <strain evidence="3">3651</strain>
        <tissue evidence="3">Leaf</tissue>
    </source>
</reference>
<dbReference type="Proteomes" id="UP001293254">
    <property type="component" value="Unassembled WGS sequence"/>
</dbReference>
<dbReference type="PANTHER" id="PTHR15140:SF37">
    <property type="entry name" value="UBIQUITIN-LIKE DOMAIN-CONTAINING PROTEIN"/>
    <property type="match status" value="1"/>
</dbReference>
<dbReference type="EMBL" id="JACGWO010000006">
    <property type="protein sequence ID" value="KAK4425311.1"/>
    <property type="molecule type" value="Genomic_DNA"/>
</dbReference>
<evidence type="ECO:0000313" key="4">
    <source>
        <dbReference type="Proteomes" id="UP001293254"/>
    </source>
</evidence>
<organism evidence="3 4">
    <name type="scientific">Sesamum alatum</name>
    <dbReference type="NCBI Taxonomy" id="300844"/>
    <lineage>
        <taxon>Eukaryota</taxon>
        <taxon>Viridiplantae</taxon>
        <taxon>Streptophyta</taxon>
        <taxon>Embryophyta</taxon>
        <taxon>Tracheophyta</taxon>
        <taxon>Spermatophyta</taxon>
        <taxon>Magnoliopsida</taxon>
        <taxon>eudicotyledons</taxon>
        <taxon>Gunneridae</taxon>
        <taxon>Pentapetalae</taxon>
        <taxon>asterids</taxon>
        <taxon>lamiids</taxon>
        <taxon>Lamiales</taxon>
        <taxon>Pedaliaceae</taxon>
        <taxon>Sesamum</taxon>
    </lineage>
</organism>
<comment type="caution">
    <text evidence="3">The sequence shown here is derived from an EMBL/GenBank/DDBJ whole genome shotgun (WGS) entry which is preliminary data.</text>
</comment>
<keyword evidence="4" id="KW-1185">Reference proteome</keyword>
<dbReference type="PANTHER" id="PTHR15140">
    <property type="entry name" value="TUBULIN-SPECIFIC CHAPERONE E"/>
    <property type="match status" value="1"/>
</dbReference>
<dbReference type="SUPFAM" id="SSF52058">
    <property type="entry name" value="L domain-like"/>
    <property type="match status" value="1"/>
</dbReference>
<dbReference type="InterPro" id="IPR032675">
    <property type="entry name" value="LRR_dom_sf"/>
</dbReference>